<dbReference type="GO" id="GO:0005524">
    <property type="term" value="F:ATP binding"/>
    <property type="evidence" value="ECO:0007669"/>
    <property type="project" value="UniProtKB-KW"/>
</dbReference>
<dbReference type="Pfam" id="PF00211">
    <property type="entry name" value="Guanylate_cyc"/>
    <property type="match status" value="1"/>
</dbReference>
<sequence length="1235" mass="134810">MSIGSIFWLCILLILVFSARLGCLSFNVTRYSVARITSSIISVILVYMTVQINVLTCYTDVEGCGITANTQMDVQINSTYNSAFLHQRDSHRVCPLPQYIPLSAMLCLLSVGVFLRTPIFVKAILATLIAAMFTSIIEMTHSSLFVCYDNVAHPLIPLNVVGVVAILATWLAVLIHGRQVEWTARLDFLWNSQANDEKREMHELKEGNRRILFNLLPAHVAVHFLCNQNANNMELYHQYYARVGVMFASIPNFAEFYMELDGNQQGVECLRLLNEIIVEFDQLLDEDKFQSVDKIKTIGATYMCAVGLMPEYRIMDTVDSASTYLAILADLFFAMKERLRDINENSYNNFLLRVGINLGPVVAGVIGARKPQYDIWGNTVNVASRMESTGKADHCQITEDVYQLLKDQYRFQCRGTVKVKGKGDMTTYFLLSKLQPGEMANQYSDPTEPQYSSVYGEVGEVQRSNERNTSSDRGSSSGETSVEEAYMGQQLQMPNFLWGTNSPCEAGGISLPVNPLKKKRESFALQTIVDEEVDSDDEQGPSYAAPAPIIVTSPCKAASTPPRSFFAKSLSMDLAQQSHQLLNQGSGTSVGGGGAGTNSSSICSQGLGVRQNERPRGRCASEDSLADRLPTADDSLTSPPTPTPSAECNRDPCATSESADSNDDGDTRSESGDASSGEILCESLSALRWVYPEITTTIVDEPGQDGHNLGQGQNTPNGVSTAAATSAASCQQTCQVLIRRPWKPSPAAGETFVDLKEQSVPLSVSADLDRILERLDEVDGEYAPPDDSASQRSHCSPHPTASPTQLAPVAPTPTIANSDNDSSTSNSRNSRDNHTHSPPTNNSSFVSHYKCPEQAENLGAWESGSIGTTGCSRDQPRQAEVVKLSPLSPTKSTASDATYDEGSMRIHPRAAPHRFGFSPHRSSLGSQGGGGQLPGHTPLQGMMAFASFSPPASRFSRSASLKSSAFSSRTDDDERSVVPLFRQTSLPVAPIATSSMRPSKLLRRAQQSSCDSSAPLMSSELDSHAESLAGLWEDEARSEASSMLAMAGESDFGCDIDEESRDGRSSRSSRSSRRTEDSVDSEQSRLLNEDEEDFIYDSDEFEAGFSAMKMKQQGRHAADAMTESEQDLLYAECETSGLGGLRFDGVGGVSRFFDGQAFMKRLTDSPRDNDNATSAMQSSSASNKQRLHHKQRQQQLQLQQQHEDDHSASVRGGEIAVDTEGDKDDYPDNTNQPPH</sequence>
<dbReference type="SMART" id="SM00044">
    <property type="entry name" value="CYCc"/>
    <property type="match status" value="1"/>
</dbReference>
<comment type="subcellular location">
    <subcellularLocation>
        <location evidence="3">Membrane</location>
        <topology evidence="3">Multi-pass membrane protein</topology>
    </subcellularLocation>
</comment>
<feature type="region of interest" description="Disordered" evidence="17">
    <location>
        <begin position="460"/>
        <end position="484"/>
    </location>
</feature>
<name>A0A1V9Y183_9ACAR</name>
<dbReference type="CDD" id="cd07302">
    <property type="entry name" value="CHD"/>
    <property type="match status" value="1"/>
</dbReference>
<evidence type="ECO:0000256" key="15">
    <source>
        <dbReference type="ARBA" id="ARBA00023239"/>
    </source>
</evidence>
<dbReference type="Proteomes" id="UP000192247">
    <property type="component" value="Unassembled WGS sequence"/>
</dbReference>
<accession>A0A1V9Y183</accession>
<dbReference type="AlphaFoldDB" id="A0A1V9Y183"/>
<feature type="region of interest" description="Disordered" evidence="17">
    <location>
        <begin position="780"/>
        <end position="847"/>
    </location>
</feature>
<keyword evidence="11 18" id="KW-1133">Transmembrane helix</keyword>
<keyword evidence="21" id="KW-1185">Reference proteome</keyword>
<dbReference type="Gene3D" id="3.30.70.1230">
    <property type="entry name" value="Nucleotide cyclase"/>
    <property type="match status" value="1"/>
</dbReference>
<feature type="transmembrane region" description="Helical" evidence="18">
    <location>
        <begin position="123"/>
        <end position="144"/>
    </location>
</feature>
<evidence type="ECO:0000256" key="8">
    <source>
        <dbReference type="ARBA" id="ARBA00022741"/>
    </source>
</evidence>
<dbReference type="GO" id="GO:0046872">
    <property type="term" value="F:metal ion binding"/>
    <property type="evidence" value="ECO:0007669"/>
    <property type="project" value="UniProtKB-KW"/>
</dbReference>
<dbReference type="PANTHER" id="PTHR45627">
    <property type="entry name" value="ADENYLATE CYCLASE TYPE 1"/>
    <property type="match status" value="1"/>
</dbReference>
<feature type="region of interest" description="Disordered" evidence="17">
    <location>
        <begin position="867"/>
        <end position="900"/>
    </location>
</feature>
<evidence type="ECO:0000256" key="17">
    <source>
        <dbReference type="SAM" id="MobiDB-lite"/>
    </source>
</evidence>
<feature type="transmembrane region" description="Helical" evidence="18">
    <location>
        <begin position="33"/>
        <end position="50"/>
    </location>
</feature>
<evidence type="ECO:0000313" key="20">
    <source>
        <dbReference type="EMBL" id="OQR79471.1"/>
    </source>
</evidence>
<keyword evidence="15 16" id="KW-0456">Lyase</keyword>
<dbReference type="InterPro" id="IPR001054">
    <property type="entry name" value="A/G_cyclase"/>
</dbReference>
<evidence type="ECO:0000256" key="3">
    <source>
        <dbReference type="ARBA" id="ARBA00004141"/>
    </source>
</evidence>
<dbReference type="PROSITE" id="PS50125">
    <property type="entry name" value="GUANYLATE_CYCLASE_2"/>
    <property type="match status" value="1"/>
</dbReference>
<dbReference type="GO" id="GO:0004016">
    <property type="term" value="F:adenylate cyclase activity"/>
    <property type="evidence" value="ECO:0007669"/>
    <property type="project" value="UniProtKB-EC"/>
</dbReference>
<keyword evidence="12" id="KW-0115">cAMP biosynthesis</keyword>
<dbReference type="GO" id="GO:0005886">
    <property type="term" value="C:plasma membrane"/>
    <property type="evidence" value="ECO:0007669"/>
    <property type="project" value="TreeGrafter"/>
</dbReference>
<evidence type="ECO:0000256" key="5">
    <source>
        <dbReference type="ARBA" id="ARBA00022692"/>
    </source>
</evidence>
<feature type="compositionally biased region" description="Polar residues" evidence="17">
    <location>
        <begin position="710"/>
        <end position="719"/>
    </location>
</feature>
<keyword evidence="7" id="KW-0677">Repeat</keyword>
<evidence type="ECO:0000313" key="21">
    <source>
        <dbReference type="Proteomes" id="UP000192247"/>
    </source>
</evidence>
<organism evidence="20 21">
    <name type="scientific">Tropilaelaps mercedesae</name>
    <dbReference type="NCBI Taxonomy" id="418985"/>
    <lineage>
        <taxon>Eukaryota</taxon>
        <taxon>Metazoa</taxon>
        <taxon>Ecdysozoa</taxon>
        <taxon>Arthropoda</taxon>
        <taxon>Chelicerata</taxon>
        <taxon>Arachnida</taxon>
        <taxon>Acari</taxon>
        <taxon>Parasitiformes</taxon>
        <taxon>Mesostigmata</taxon>
        <taxon>Gamasina</taxon>
        <taxon>Dermanyssoidea</taxon>
        <taxon>Laelapidae</taxon>
        <taxon>Tropilaelaps</taxon>
    </lineage>
</organism>
<feature type="region of interest" description="Disordered" evidence="17">
    <location>
        <begin position="699"/>
        <end position="724"/>
    </location>
</feature>
<evidence type="ECO:0000256" key="6">
    <source>
        <dbReference type="ARBA" id="ARBA00022723"/>
    </source>
</evidence>
<feature type="compositionally biased region" description="Polar residues" evidence="17">
    <location>
        <begin position="788"/>
        <end position="805"/>
    </location>
</feature>
<dbReference type="GO" id="GO:0007189">
    <property type="term" value="P:adenylate cyclase-activating G protein-coupled receptor signaling pathway"/>
    <property type="evidence" value="ECO:0007669"/>
    <property type="project" value="TreeGrafter"/>
</dbReference>
<evidence type="ECO:0000256" key="2">
    <source>
        <dbReference type="ARBA" id="ARBA00001946"/>
    </source>
</evidence>
<feature type="compositionally biased region" description="Low complexity" evidence="17">
    <location>
        <begin position="471"/>
        <end position="480"/>
    </location>
</feature>
<keyword evidence="5 18" id="KW-0812">Transmembrane</keyword>
<feature type="region of interest" description="Disordered" evidence="17">
    <location>
        <begin position="1049"/>
        <end position="1091"/>
    </location>
</feature>
<gene>
    <name evidence="20" type="ORF">BIW11_05714</name>
</gene>
<evidence type="ECO:0000256" key="1">
    <source>
        <dbReference type="ARBA" id="ARBA00001593"/>
    </source>
</evidence>
<dbReference type="SUPFAM" id="SSF55073">
    <property type="entry name" value="Nucleotide cyclase"/>
    <property type="match status" value="1"/>
</dbReference>
<reference evidence="20 21" key="1">
    <citation type="journal article" date="2017" name="Gigascience">
        <title>Draft genome of the honey bee ectoparasitic mite, Tropilaelaps mercedesae, is shaped by the parasitic life history.</title>
        <authorList>
            <person name="Dong X."/>
            <person name="Armstrong S.D."/>
            <person name="Xia D."/>
            <person name="Makepeace B.L."/>
            <person name="Darby A.C."/>
            <person name="Kadowaki T."/>
        </authorList>
    </citation>
    <scope>NUCLEOTIDE SEQUENCE [LARGE SCALE GENOMIC DNA]</scope>
    <source>
        <strain evidence="20">Wuxi-XJTLU</strain>
    </source>
</reference>
<comment type="similarity">
    <text evidence="16">Belongs to the adenylyl cyclase class-4/guanylyl cyclase family.</text>
</comment>
<feature type="transmembrane region" description="Helical" evidence="18">
    <location>
        <begin position="6"/>
        <end position="26"/>
    </location>
</feature>
<dbReference type="InParanoid" id="A0A1V9Y183"/>
<comment type="cofactor">
    <cofactor evidence="2">
        <name>Mg(2+)</name>
        <dbReference type="ChEBI" id="CHEBI:18420"/>
    </cofactor>
</comment>
<evidence type="ECO:0000256" key="11">
    <source>
        <dbReference type="ARBA" id="ARBA00022989"/>
    </source>
</evidence>
<feature type="region of interest" description="Disordered" evidence="17">
    <location>
        <begin position="997"/>
        <end position="1019"/>
    </location>
</feature>
<dbReference type="PANTHER" id="PTHR45627:SF26">
    <property type="entry name" value="ADENYLATE CYCLASE TYPE 1"/>
    <property type="match status" value="1"/>
</dbReference>
<evidence type="ECO:0000256" key="18">
    <source>
        <dbReference type="SAM" id="Phobius"/>
    </source>
</evidence>
<dbReference type="STRING" id="418985.A0A1V9Y183"/>
<dbReference type="InterPro" id="IPR018297">
    <property type="entry name" value="A/G_cyclase_CS"/>
</dbReference>
<feature type="compositionally biased region" description="Polar residues" evidence="17">
    <location>
        <begin position="1171"/>
        <end position="1183"/>
    </location>
</feature>
<evidence type="ECO:0000256" key="12">
    <source>
        <dbReference type="ARBA" id="ARBA00022998"/>
    </source>
</evidence>
<evidence type="ECO:0000256" key="13">
    <source>
        <dbReference type="ARBA" id="ARBA00023136"/>
    </source>
</evidence>
<feature type="compositionally biased region" description="Polar residues" evidence="17">
    <location>
        <begin position="1005"/>
        <end position="1016"/>
    </location>
</feature>
<feature type="transmembrane region" description="Helical" evidence="18">
    <location>
        <begin position="156"/>
        <end position="175"/>
    </location>
</feature>
<feature type="domain" description="Guanylate cyclase" evidence="19">
    <location>
        <begin position="244"/>
        <end position="387"/>
    </location>
</feature>
<dbReference type="InterPro" id="IPR029787">
    <property type="entry name" value="Nucleotide_cyclase"/>
</dbReference>
<feature type="compositionally biased region" description="Low complexity" evidence="17">
    <location>
        <begin position="817"/>
        <end position="828"/>
    </location>
</feature>
<keyword evidence="6" id="KW-0479">Metal-binding</keyword>
<keyword evidence="8" id="KW-0547">Nucleotide-binding</keyword>
<dbReference type="FunFam" id="3.30.70.1230:FF:000001">
    <property type="entry name" value="Adenylate cyclase"/>
    <property type="match status" value="1"/>
</dbReference>
<feature type="region of interest" description="Disordered" evidence="17">
    <location>
        <begin position="583"/>
        <end position="677"/>
    </location>
</feature>
<feature type="region of interest" description="Disordered" evidence="17">
    <location>
        <begin position="1163"/>
        <end position="1235"/>
    </location>
</feature>
<evidence type="ECO:0000256" key="16">
    <source>
        <dbReference type="RuleBase" id="RU000405"/>
    </source>
</evidence>
<keyword evidence="14" id="KW-0325">Glycoprotein</keyword>
<dbReference type="GO" id="GO:0006171">
    <property type="term" value="P:cAMP biosynthetic process"/>
    <property type="evidence" value="ECO:0007669"/>
    <property type="project" value="UniProtKB-KW"/>
</dbReference>
<feature type="compositionally biased region" description="Basic and acidic residues" evidence="17">
    <location>
        <begin position="611"/>
        <end position="621"/>
    </location>
</feature>
<proteinExistence type="inferred from homology"/>
<comment type="caution">
    <text evidence="20">The sequence shown here is derived from an EMBL/GenBank/DDBJ whole genome shotgun (WGS) entry which is preliminary data.</text>
</comment>
<evidence type="ECO:0000259" key="19">
    <source>
        <dbReference type="PROSITE" id="PS50125"/>
    </source>
</evidence>
<evidence type="ECO:0000256" key="9">
    <source>
        <dbReference type="ARBA" id="ARBA00022840"/>
    </source>
</evidence>
<keyword evidence="9" id="KW-0067">ATP-binding</keyword>
<dbReference type="EMBL" id="MNPL01001082">
    <property type="protein sequence ID" value="OQR79471.1"/>
    <property type="molecule type" value="Genomic_DNA"/>
</dbReference>
<dbReference type="PROSITE" id="PS00452">
    <property type="entry name" value="GUANYLATE_CYCLASE_1"/>
    <property type="match status" value="1"/>
</dbReference>
<keyword evidence="10" id="KW-0460">Magnesium</keyword>
<evidence type="ECO:0000256" key="4">
    <source>
        <dbReference type="ARBA" id="ARBA00012201"/>
    </source>
</evidence>
<dbReference type="EC" id="4.6.1.1" evidence="4"/>
<protein>
    <recommendedName>
        <fullName evidence="4">adenylate cyclase</fullName>
        <ecNumber evidence="4">4.6.1.1</ecNumber>
    </recommendedName>
</protein>
<evidence type="ECO:0000256" key="7">
    <source>
        <dbReference type="ARBA" id="ARBA00022737"/>
    </source>
</evidence>
<dbReference type="GO" id="GO:0035556">
    <property type="term" value="P:intracellular signal transduction"/>
    <property type="evidence" value="ECO:0007669"/>
    <property type="project" value="InterPro"/>
</dbReference>
<keyword evidence="13 18" id="KW-0472">Membrane</keyword>
<comment type="catalytic activity">
    <reaction evidence="1">
        <text>ATP = 3',5'-cyclic AMP + diphosphate</text>
        <dbReference type="Rhea" id="RHEA:15389"/>
        <dbReference type="ChEBI" id="CHEBI:30616"/>
        <dbReference type="ChEBI" id="CHEBI:33019"/>
        <dbReference type="ChEBI" id="CHEBI:58165"/>
        <dbReference type="EC" id="4.6.1.1"/>
    </reaction>
</comment>
<dbReference type="OrthoDB" id="2107370at2759"/>
<evidence type="ECO:0000256" key="14">
    <source>
        <dbReference type="ARBA" id="ARBA00023180"/>
    </source>
</evidence>
<feature type="compositionally biased region" description="Polar residues" evidence="17">
    <location>
        <begin position="887"/>
        <end position="896"/>
    </location>
</feature>
<evidence type="ECO:0000256" key="10">
    <source>
        <dbReference type="ARBA" id="ARBA00022842"/>
    </source>
</evidence>
<feature type="compositionally biased region" description="Acidic residues" evidence="17">
    <location>
        <begin position="1217"/>
        <end position="1227"/>
    </location>
</feature>